<gene>
    <name evidence="9" type="ORF">FX988_02406</name>
</gene>
<keyword evidence="2 8" id="KW-0732">Signal</keyword>
<evidence type="ECO:0000256" key="3">
    <source>
        <dbReference type="ARBA" id="ARBA00023136"/>
    </source>
</evidence>
<feature type="signal peptide" evidence="8">
    <location>
        <begin position="1"/>
        <end position="22"/>
    </location>
</feature>
<evidence type="ECO:0000256" key="4">
    <source>
        <dbReference type="ARBA" id="ARBA00023139"/>
    </source>
</evidence>
<organism evidence="9 10">
    <name type="scientific">Paraglaciecola mesophila</name>
    <dbReference type="NCBI Taxonomy" id="197222"/>
    <lineage>
        <taxon>Bacteria</taxon>
        <taxon>Pseudomonadati</taxon>
        <taxon>Pseudomonadota</taxon>
        <taxon>Gammaproteobacteria</taxon>
        <taxon>Alteromonadales</taxon>
        <taxon>Alteromonadaceae</taxon>
        <taxon>Paraglaciecola</taxon>
    </lineage>
</organism>
<keyword evidence="4" id="KW-0564">Palmitate</keyword>
<sequence length="56" mass="6125">MQRKTIFLLALISALSLLTLQGCGQKKPLTLPEKPQQNTTSQTSPSPSQETQEGKQ</sequence>
<evidence type="ECO:0008006" key="11">
    <source>
        <dbReference type="Google" id="ProtNLM"/>
    </source>
</evidence>
<dbReference type="RefSeq" id="WP_412761896.1">
    <property type="nucleotide sequence ID" value="NZ_CP047656.1"/>
</dbReference>
<evidence type="ECO:0000256" key="5">
    <source>
        <dbReference type="ARBA" id="ARBA00023237"/>
    </source>
</evidence>
<comment type="subcellular location">
    <subcellularLocation>
        <location evidence="1">Cell outer membrane</location>
        <topology evidence="1">Lipid-anchor</topology>
    </subcellularLocation>
</comment>
<dbReference type="AlphaFoldDB" id="A0A857JJE2"/>
<protein>
    <recommendedName>
        <fullName evidence="11">Lipoprotein</fullName>
    </recommendedName>
</protein>
<dbReference type="KEGG" id="pmes:FX988_02406"/>
<dbReference type="InterPro" id="IPR032831">
    <property type="entry name" value="LptM_cons"/>
</dbReference>
<feature type="region of interest" description="Disordered" evidence="7">
    <location>
        <begin position="25"/>
        <end position="56"/>
    </location>
</feature>
<keyword evidence="5" id="KW-0998">Cell outer membrane</keyword>
<evidence type="ECO:0000256" key="2">
    <source>
        <dbReference type="ARBA" id="ARBA00022729"/>
    </source>
</evidence>
<evidence type="ECO:0000256" key="1">
    <source>
        <dbReference type="ARBA" id="ARBA00004459"/>
    </source>
</evidence>
<dbReference type="Proteomes" id="UP000464524">
    <property type="component" value="Chromosome"/>
</dbReference>
<dbReference type="EMBL" id="CP047656">
    <property type="protein sequence ID" value="QHJ12155.1"/>
    <property type="molecule type" value="Genomic_DNA"/>
</dbReference>
<keyword evidence="6" id="KW-0449">Lipoprotein</keyword>
<accession>A0A857JJE2</accession>
<keyword evidence="10" id="KW-1185">Reference proteome</keyword>
<dbReference type="NCBIfam" id="NF047847">
    <property type="entry name" value="SS_mature_LptM"/>
    <property type="match status" value="1"/>
</dbReference>
<dbReference type="PROSITE" id="PS51257">
    <property type="entry name" value="PROKAR_LIPOPROTEIN"/>
    <property type="match status" value="1"/>
</dbReference>
<keyword evidence="3" id="KW-0472">Membrane</keyword>
<evidence type="ECO:0000256" key="8">
    <source>
        <dbReference type="SAM" id="SignalP"/>
    </source>
</evidence>
<feature type="compositionally biased region" description="Low complexity" evidence="7">
    <location>
        <begin position="35"/>
        <end position="56"/>
    </location>
</feature>
<evidence type="ECO:0000256" key="6">
    <source>
        <dbReference type="ARBA" id="ARBA00023288"/>
    </source>
</evidence>
<evidence type="ECO:0000313" key="10">
    <source>
        <dbReference type="Proteomes" id="UP000464524"/>
    </source>
</evidence>
<evidence type="ECO:0000256" key="7">
    <source>
        <dbReference type="SAM" id="MobiDB-lite"/>
    </source>
</evidence>
<evidence type="ECO:0000313" key="9">
    <source>
        <dbReference type="EMBL" id="QHJ12155.1"/>
    </source>
</evidence>
<reference evidence="9 10" key="1">
    <citation type="submission" date="2019-12" db="EMBL/GenBank/DDBJ databases">
        <title>Genome sequencing and assembly of endphytes of Porphyra tenera.</title>
        <authorList>
            <person name="Park J.M."/>
            <person name="Shin R."/>
            <person name="Jo S.H."/>
        </authorList>
    </citation>
    <scope>NUCLEOTIDE SEQUENCE [LARGE SCALE GENOMIC DNA]</scope>
    <source>
        <strain evidence="9 10">GPM4</strain>
    </source>
</reference>
<name>A0A857JJE2_9ALTE</name>
<proteinExistence type="predicted"/>
<feature type="chain" id="PRO_5032573169" description="Lipoprotein" evidence="8">
    <location>
        <begin position="23"/>
        <end position="56"/>
    </location>
</feature>